<keyword evidence="7" id="KW-1185">Reference proteome</keyword>
<evidence type="ECO:0000256" key="4">
    <source>
        <dbReference type="ARBA" id="ARBA00022643"/>
    </source>
</evidence>
<dbReference type="STRING" id="189381.GCA_900166615_02818"/>
<evidence type="ECO:0000313" key="7">
    <source>
        <dbReference type="Proteomes" id="UP000037405"/>
    </source>
</evidence>
<dbReference type="PATRIC" id="fig|189381.12.peg.1607"/>
<dbReference type="Pfam" id="PF03060">
    <property type="entry name" value="NMO"/>
    <property type="match status" value="1"/>
</dbReference>
<dbReference type="GO" id="GO:0018580">
    <property type="term" value="F:nitronate monooxygenase activity"/>
    <property type="evidence" value="ECO:0007669"/>
    <property type="project" value="InterPro"/>
</dbReference>
<gene>
    <name evidence="6" type="ORF">AF331_07285</name>
</gene>
<organism evidence="6 7">
    <name type="scientific">Rossellomorea marisflavi</name>
    <dbReference type="NCBI Taxonomy" id="189381"/>
    <lineage>
        <taxon>Bacteria</taxon>
        <taxon>Bacillati</taxon>
        <taxon>Bacillota</taxon>
        <taxon>Bacilli</taxon>
        <taxon>Bacillales</taxon>
        <taxon>Bacillaceae</taxon>
        <taxon>Rossellomorea</taxon>
    </lineage>
</organism>
<dbReference type="Proteomes" id="UP000037405">
    <property type="component" value="Unassembled WGS sequence"/>
</dbReference>
<protein>
    <recommendedName>
        <fullName evidence="2">Probable nitronate monooxygenase</fullName>
    </recommendedName>
</protein>
<comment type="caution">
    <text evidence="6">The sequence shown here is derived from an EMBL/GenBank/DDBJ whole genome shotgun (WGS) entry which is preliminary data.</text>
</comment>
<evidence type="ECO:0000256" key="3">
    <source>
        <dbReference type="ARBA" id="ARBA00022630"/>
    </source>
</evidence>
<proteinExistence type="predicted"/>
<dbReference type="EMBL" id="LGUE01000001">
    <property type="protein sequence ID" value="KON92248.1"/>
    <property type="molecule type" value="Genomic_DNA"/>
</dbReference>
<evidence type="ECO:0000256" key="1">
    <source>
        <dbReference type="ARBA" id="ARBA00003535"/>
    </source>
</evidence>
<dbReference type="AlphaFoldDB" id="A0A0M0GR47"/>
<name>A0A0M0GR47_9BACI</name>
<dbReference type="Gene3D" id="3.20.20.70">
    <property type="entry name" value="Aldolase class I"/>
    <property type="match status" value="1"/>
</dbReference>
<dbReference type="GO" id="GO:0051213">
    <property type="term" value="F:dioxygenase activity"/>
    <property type="evidence" value="ECO:0007669"/>
    <property type="project" value="UniProtKB-KW"/>
</dbReference>
<dbReference type="PANTHER" id="PTHR32332">
    <property type="entry name" value="2-NITROPROPANE DIOXYGENASE"/>
    <property type="match status" value="1"/>
</dbReference>
<reference evidence="7" key="1">
    <citation type="submission" date="2015-07" db="EMBL/GenBank/DDBJ databases">
        <title>Fjat-14235 jcm11544.</title>
        <authorList>
            <person name="Liu B."/>
            <person name="Wang J."/>
            <person name="Zhu Y."/>
            <person name="Liu G."/>
            <person name="Chen Q."/>
            <person name="Chen Z."/>
            <person name="Lan J."/>
            <person name="Che J."/>
            <person name="Ge C."/>
            <person name="Shi H."/>
            <person name="Pan Z."/>
            <person name="Liu X."/>
        </authorList>
    </citation>
    <scope>NUCLEOTIDE SEQUENCE [LARGE SCALE GENOMIC DNA]</scope>
    <source>
        <strain evidence="7">JCM 11544</strain>
    </source>
</reference>
<keyword evidence="3" id="KW-0285">Flavoprotein</keyword>
<keyword evidence="5" id="KW-0560">Oxidoreductase</keyword>
<accession>A0A0M0GR47</accession>
<dbReference type="PANTHER" id="PTHR32332:SF20">
    <property type="entry name" value="2-NITROPROPANE DIOXYGENASE-LIKE PROTEIN"/>
    <property type="match status" value="1"/>
</dbReference>
<dbReference type="InterPro" id="IPR013785">
    <property type="entry name" value="Aldolase_TIM"/>
</dbReference>
<dbReference type="OrthoDB" id="9778912at2"/>
<keyword evidence="4" id="KW-0288">FMN</keyword>
<keyword evidence="6" id="KW-0223">Dioxygenase</keyword>
<dbReference type="RefSeq" id="WP_053427426.1">
    <property type="nucleotide sequence ID" value="NZ_JAUKEI010000003.1"/>
</dbReference>
<evidence type="ECO:0000256" key="2">
    <source>
        <dbReference type="ARBA" id="ARBA00013457"/>
    </source>
</evidence>
<comment type="function">
    <text evidence="1">Nitronate monooxygenase that uses molecular oxygen to catalyze the oxidative denitrification of alkyl nitronates. Acts on propionate 3-nitronate (P3N), the presumed physiological substrate. Probably functions in the detoxification of P3N, a metabolic poison produced by plants and fungi as a defense mechanism.</text>
</comment>
<sequence length="318" mass="33969">MEWSTRVTDKLKITYPIIQGGLAHLAYAELAAAVSNAGGLGQITAMSMESPMEVKREIQKIKTMTDKPFGVNFAIGQHGRPYKEYVEAAIEEEVPVISVTGGNPAPILERLERTEIVKLVLVASKRQAVKAEQLGADIVMVVGQEGGGHLGKGDVGTFVLIPQVVDAVSIPVVASGGVGDGRGLMAALSFGAEGVEMGTRFIATKECVHASDAYKSALIAGDENGTVVIKRTLGAPARVILNDWTSAILDREKENAGYEGLKDFISGEANRKFAQEGKTAEGFAWAGQVMGLIKDIPTVDELMSRMILEGESIRRKWS</sequence>
<dbReference type="CDD" id="cd04730">
    <property type="entry name" value="NPD_like"/>
    <property type="match status" value="1"/>
</dbReference>
<evidence type="ECO:0000313" key="6">
    <source>
        <dbReference type="EMBL" id="KON92248.1"/>
    </source>
</evidence>
<dbReference type="SUPFAM" id="SSF51412">
    <property type="entry name" value="Inosine monophosphate dehydrogenase (IMPDH)"/>
    <property type="match status" value="1"/>
</dbReference>
<dbReference type="InterPro" id="IPR004136">
    <property type="entry name" value="NMO"/>
</dbReference>
<evidence type="ECO:0000256" key="5">
    <source>
        <dbReference type="ARBA" id="ARBA00023002"/>
    </source>
</evidence>